<evidence type="ECO:0000313" key="5">
    <source>
        <dbReference type="EMBL" id="ORV87928.1"/>
    </source>
</evidence>
<evidence type="ECO:0000256" key="1">
    <source>
        <dbReference type="ARBA" id="ARBA00006484"/>
    </source>
</evidence>
<dbReference type="NCBIfam" id="NF005878">
    <property type="entry name" value="PRK07825.1"/>
    <property type="match status" value="1"/>
</dbReference>
<evidence type="ECO:0000313" key="6">
    <source>
        <dbReference type="Proteomes" id="UP000193622"/>
    </source>
</evidence>
<dbReference type="CDD" id="cd05233">
    <property type="entry name" value="SDR_c"/>
    <property type="match status" value="1"/>
</dbReference>
<reference evidence="5 6" key="1">
    <citation type="submission" date="2016-01" db="EMBL/GenBank/DDBJ databases">
        <title>The new phylogeny of the genus Mycobacterium.</title>
        <authorList>
            <person name="Tarcisio F."/>
            <person name="Conor M."/>
            <person name="Antonella G."/>
            <person name="Elisabetta G."/>
            <person name="Giulia F.S."/>
            <person name="Sara T."/>
            <person name="Anna F."/>
            <person name="Clotilde B."/>
            <person name="Roberto B."/>
            <person name="Veronica D.S."/>
            <person name="Fabio R."/>
            <person name="Monica P."/>
            <person name="Olivier J."/>
            <person name="Enrico T."/>
            <person name="Nicola S."/>
        </authorList>
    </citation>
    <scope>NUCLEOTIDE SEQUENCE [LARGE SCALE GENOMIC DNA]</scope>
    <source>
        <strain evidence="5 6">DSM 45541</strain>
    </source>
</reference>
<organism evidence="5 6">
    <name type="scientific">Mycolicibacterium iranicum</name>
    <name type="common">Mycobacterium iranicum</name>
    <dbReference type="NCBI Taxonomy" id="912594"/>
    <lineage>
        <taxon>Bacteria</taxon>
        <taxon>Bacillati</taxon>
        <taxon>Actinomycetota</taxon>
        <taxon>Actinomycetes</taxon>
        <taxon>Mycobacteriales</taxon>
        <taxon>Mycobacteriaceae</taxon>
        <taxon>Mycolicibacterium</taxon>
    </lineage>
</organism>
<dbReference type="PRINTS" id="PR00080">
    <property type="entry name" value="SDRFAMILY"/>
</dbReference>
<dbReference type="RefSeq" id="WP_024447177.1">
    <property type="nucleotide sequence ID" value="NZ_LQPC01000030.1"/>
</dbReference>
<dbReference type="InterPro" id="IPR020904">
    <property type="entry name" value="Sc_DH/Rdtase_CS"/>
</dbReference>
<name>A0A1X1WN15_MYCIR</name>
<dbReference type="PRINTS" id="PR00081">
    <property type="entry name" value="GDHRDH"/>
</dbReference>
<dbReference type="SMART" id="SM00822">
    <property type="entry name" value="PKS_KR"/>
    <property type="match status" value="1"/>
</dbReference>
<gene>
    <name evidence="5" type="ORF">AWC12_16530</name>
</gene>
<dbReference type="PANTHER" id="PTHR24322">
    <property type="entry name" value="PKSB"/>
    <property type="match status" value="1"/>
</dbReference>
<dbReference type="PROSITE" id="PS00061">
    <property type="entry name" value="ADH_SHORT"/>
    <property type="match status" value="1"/>
</dbReference>
<dbReference type="InterPro" id="IPR002347">
    <property type="entry name" value="SDR_fam"/>
</dbReference>
<dbReference type="SUPFAM" id="SSF51735">
    <property type="entry name" value="NAD(P)-binding Rossmann-fold domains"/>
    <property type="match status" value="1"/>
</dbReference>
<proteinExistence type="inferred from homology"/>
<dbReference type="GO" id="GO:0016616">
    <property type="term" value="F:oxidoreductase activity, acting on the CH-OH group of donors, NAD or NADP as acceptor"/>
    <property type="evidence" value="ECO:0007669"/>
    <property type="project" value="TreeGrafter"/>
</dbReference>
<feature type="domain" description="Ketoreductase" evidence="4">
    <location>
        <begin position="6"/>
        <end position="185"/>
    </location>
</feature>
<dbReference type="Pfam" id="PF00106">
    <property type="entry name" value="adh_short"/>
    <property type="match status" value="1"/>
</dbReference>
<dbReference type="InterPro" id="IPR036291">
    <property type="entry name" value="NAD(P)-bd_dom_sf"/>
</dbReference>
<sequence>MPIHNKVVAVTGGGRGIGRSIAVLLSELGAHVAIGDLDAEAAAETGSTLGLKIATALDVTDEQSFRMFLDSTEATLGPVDVLVNNAGIISVGPFVEEPDAVTRRVLEVNAYGVMLGSKLALARMRNRGSGHIINIASTSSLIAVPGVATYSATKHAVLGFTDALRLENRRSGVHFSVVLPALTNTEMISGVGKVRGIKNIDPIDVARAVARLIEKPRPRTIVPRSMGAIALPGRKLLPRWAYESIERMLGGERVFQDDVNEERRTDYTRRIQGS</sequence>
<evidence type="ECO:0000256" key="3">
    <source>
        <dbReference type="RuleBase" id="RU000363"/>
    </source>
</evidence>
<evidence type="ECO:0000256" key="2">
    <source>
        <dbReference type="ARBA" id="ARBA00023002"/>
    </source>
</evidence>
<protein>
    <submittedName>
        <fullName evidence="5">Short-chain dehydrogenase</fullName>
    </submittedName>
</protein>
<dbReference type="Proteomes" id="UP000193622">
    <property type="component" value="Unassembled WGS sequence"/>
</dbReference>
<dbReference type="EMBL" id="LQPC01000030">
    <property type="protein sequence ID" value="ORV87928.1"/>
    <property type="molecule type" value="Genomic_DNA"/>
</dbReference>
<dbReference type="InterPro" id="IPR057326">
    <property type="entry name" value="KR_dom"/>
</dbReference>
<dbReference type="AlphaFoldDB" id="A0A1X1WN15"/>
<comment type="caution">
    <text evidence="5">The sequence shown here is derived from an EMBL/GenBank/DDBJ whole genome shotgun (WGS) entry which is preliminary data.</text>
</comment>
<keyword evidence="2" id="KW-0560">Oxidoreductase</keyword>
<evidence type="ECO:0000259" key="4">
    <source>
        <dbReference type="SMART" id="SM00822"/>
    </source>
</evidence>
<dbReference type="PANTHER" id="PTHR24322:SF736">
    <property type="entry name" value="RETINOL DEHYDROGENASE 10"/>
    <property type="match status" value="1"/>
</dbReference>
<dbReference type="Gene3D" id="3.40.50.720">
    <property type="entry name" value="NAD(P)-binding Rossmann-like Domain"/>
    <property type="match status" value="1"/>
</dbReference>
<accession>A0A1X1WN15</accession>
<comment type="similarity">
    <text evidence="1 3">Belongs to the short-chain dehydrogenases/reductases (SDR) family.</text>
</comment>